<reference evidence="1 2" key="1">
    <citation type="journal article" date="2005" name="Nucleic Acids Res.">
        <title>Genomic blueprint of Hahella chejuensis, a marine microbe producing an algicidal agent.</title>
        <authorList>
            <person name="Jeong H."/>
            <person name="Yim J.H."/>
            <person name="Lee C."/>
            <person name="Choi S.-H."/>
            <person name="Park Y.K."/>
            <person name="Yoon S.H."/>
            <person name="Hur C.-G."/>
            <person name="Kang H.-Y."/>
            <person name="Kim D."/>
            <person name="Lee H.H."/>
            <person name="Park K.H."/>
            <person name="Park S.-H."/>
            <person name="Park H.-S."/>
            <person name="Lee H.K."/>
            <person name="Oh T.K."/>
            <person name="Kim J.F."/>
        </authorList>
    </citation>
    <scope>NUCLEOTIDE SEQUENCE [LARGE SCALE GENOMIC DNA]</scope>
    <source>
        <strain evidence="1 2">KCTC 2396</strain>
    </source>
</reference>
<dbReference type="Proteomes" id="UP000000238">
    <property type="component" value="Chromosome"/>
</dbReference>
<accession>Q2SN64</accession>
<dbReference type="eggNOG" id="ENOG5032WP3">
    <property type="taxonomic scope" value="Bacteria"/>
</dbReference>
<evidence type="ECO:0000313" key="1">
    <source>
        <dbReference type="EMBL" id="ABC27910.1"/>
    </source>
</evidence>
<dbReference type="KEGG" id="hch:HCH_01028"/>
<dbReference type="HOGENOM" id="CLU_648700_0_0_6"/>
<dbReference type="AlphaFoldDB" id="Q2SN64"/>
<organism evidence="1 2">
    <name type="scientific">Hahella chejuensis (strain KCTC 2396)</name>
    <dbReference type="NCBI Taxonomy" id="349521"/>
    <lineage>
        <taxon>Bacteria</taxon>
        <taxon>Pseudomonadati</taxon>
        <taxon>Pseudomonadota</taxon>
        <taxon>Gammaproteobacteria</taxon>
        <taxon>Oceanospirillales</taxon>
        <taxon>Hahellaceae</taxon>
        <taxon>Hahella</taxon>
    </lineage>
</organism>
<sequence>MKKFIVTTFLVVLGAYGAFKGLVWYQTDQAIARFKEATALHMAVDYGWISSNLEGEIIIKDVKLTPFQLRETIPIQEVSLKFPSVFAMLDYYSPLNRRSPQSSNAGMPESLEISIVHANLPMVDSWENYKPEPDGSHNIGDFLAIDCGDVDGVDVKEMREMGYDRLQVDASWGYNYNSMSSLLSLFFNTDIQGVSNIQGRLDIDVDRNFSWPPSEGTKLPRLKYLTYLYEDASFIKRLTLFCTKKTGDSPAQFVEGSVEKSQQIMAEAGVTPSADMINAYADYLKGDGSFEFILNPVEELDYSLLAFMDMNSIVDALGLQLRMNQVMIPDLSATIDQARLKAFLSPPPVVVEAPKPPPPKVEKAYRQVEVEELDAYVGYPVRLKENSGKLIEGSIEKVLEYQIDVAVPLQTGSVSFHIKKRDIAEVKVYK</sequence>
<name>Q2SN64_HAHCH</name>
<evidence type="ECO:0000313" key="2">
    <source>
        <dbReference type="Proteomes" id="UP000000238"/>
    </source>
</evidence>
<protein>
    <submittedName>
        <fullName evidence="1">Uncharacterized protein</fullName>
    </submittedName>
</protein>
<dbReference type="EMBL" id="CP000155">
    <property type="protein sequence ID" value="ABC27910.1"/>
    <property type="molecule type" value="Genomic_DNA"/>
</dbReference>
<gene>
    <name evidence="1" type="ordered locus">HCH_01028</name>
</gene>
<dbReference type="RefSeq" id="WP_011394985.1">
    <property type="nucleotide sequence ID" value="NC_007645.1"/>
</dbReference>
<dbReference type="OrthoDB" id="6191808at2"/>
<keyword evidence="2" id="KW-1185">Reference proteome</keyword>
<dbReference type="STRING" id="349521.HCH_01028"/>
<proteinExistence type="predicted"/>